<dbReference type="EMBL" id="CM044701">
    <property type="protein sequence ID" value="KAI5683289.1"/>
    <property type="molecule type" value="Genomic_DNA"/>
</dbReference>
<proteinExistence type="predicted"/>
<gene>
    <name evidence="1" type="ORF">M9H77_04517</name>
</gene>
<accession>A0ACC0CEH1</accession>
<organism evidence="1 2">
    <name type="scientific">Catharanthus roseus</name>
    <name type="common">Madagascar periwinkle</name>
    <name type="synonym">Vinca rosea</name>
    <dbReference type="NCBI Taxonomy" id="4058"/>
    <lineage>
        <taxon>Eukaryota</taxon>
        <taxon>Viridiplantae</taxon>
        <taxon>Streptophyta</taxon>
        <taxon>Embryophyta</taxon>
        <taxon>Tracheophyta</taxon>
        <taxon>Spermatophyta</taxon>
        <taxon>Magnoliopsida</taxon>
        <taxon>eudicotyledons</taxon>
        <taxon>Gunneridae</taxon>
        <taxon>Pentapetalae</taxon>
        <taxon>asterids</taxon>
        <taxon>lamiids</taxon>
        <taxon>Gentianales</taxon>
        <taxon>Apocynaceae</taxon>
        <taxon>Rauvolfioideae</taxon>
        <taxon>Vinceae</taxon>
        <taxon>Catharanthinae</taxon>
        <taxon>Catharanthus</taxon>
    </lineage>
</organism>
<comment type="caution">
    <text evidence="1">The sequence shown here is derived from an EMBL/GenBank/DDBJ whole genome shotgun (WGS) entry which is preliminary data.</text>
</comment>
<evidence type="ECO:0000313" key="2">
    <source>
        <dbReference type="Proteomes" id="UP001060085"/>
    </source>
</evidence>
<keyword evidence="2" id="KW-1185">Reference proteome</keyword>
<dbReference type="Proteomes" id="UP001060085">
    <property type="component" value="Linkage Group LG01"/>
</dbReference>
<sequence>MLGFTKSRACLILLLATQNVIYLFPLLFKSDRIPALTILFLVRKDPARAGFLGSPFPPRYDPVYDIIHINLHLFVNHIMERNGHSHSSYSPKSPPYRDDGLRPSSSTRFVAKPFPNVQESLEKRNNLPGTKGFARMYRGMQRLRSVRTSGSSILRYLTVPQLRRKATDSLSAIQDTYLSTKDIFERHRVVFTVSTSIASVATALIGYSLRYYHDTRVDKRLESIETAMKNNHEIGDSEFRKLVSNNVSLPSCLATAGTTLVLGYGLGWRGGRWYQTRKFRKEQMKLLGQVKAKAGGGGGGGGGWSPKFLLLLRQVEVRRSLLKILKNPLTRARLPGTTSKTSETSTRNAASVSRKAAAEKNTVV</sequence>
<name>A0ACC0CEH1_CATRO</name>
<evidence type="ECO:0000313" key="1">
    <source>
        <dbReference type="EMBL" id="KAI5683289.1"/>
    </source>
</evidence>
<protein>
    <submittedName>
        <fullName evidence="1">Uncharacterized protein</fullName>
    </submittedName>
</protein>
<reference evidence="2" key="1">
    <citation type="journal article" date="2023" name="Nat. Plants">
        <title>Single-cell RNA sequencing provides a high-resolution roadmap for understanding the multicellular compartmentation of specialized metabolism.</title>
        <authorList>
            <person name="Sun S."/>
            <person name="Shen X."/>
            <person name="Li Y."/>
            <person name="Li Y."/>
            <person name="Wang S."/>
            <person name="Li R."/>
            <person name="Zhang H."/>
            <person name="Shen G."/>
            <person name="Guo B."/>
            <person name="Wei J."/>
            <person name="Xu J."/>
            <person name="St-Pierre B."/>
            <person name="Chen S."/>
            <person name="Sun C."/>
        </authorList>
    </citation>
    <scope>NUCLEOTIDE SEQUENCE [LARGE SCALE GENOMIC DNA]</scope>
</reference>